<proteinExistence type="inferred from homology"/>
<dbReference type="OrthoDB" id="9780302at2"/>
<dbReference type="Pfam" id="PF14842">
    <property type="entry name" value="FliG_N"/>
    <property type="match status" value="1"/>
</dbReference>
<sequence>MEQLNVLQKIAIFLLLLDNKKVSEILNHFDQKEIVILTEEMLKIDFKLLNNFEKILKEFLQISQIYHVYNFKNFNQVSSLLKHSLGDKKSEKILTFYQLKNIFMNKIFYLNTFDSMKIFLAIQHEPISIISIILIYLNKKLSLKIFFLFHEKKRIKIFENIQQFSGIEKFGLSMLNKILDDIFKKFNVISTVDSGKKYALKFIDSFKKKK</sequence>
<evidence type="ECO:0000256" key="3">
    <source>
        <dbReference type="ARBA" id="ARBA00010299"/>
    </source>
</evidence>
<dbReference type="GO" id="GO:0005886">
    <property type="term" value="C:plasma membrane"/>
    <property type="evidence" value="ECO:0007669"/>
    <property type="project" value="UniProtKB-SubCell"/>
</dbReference>
<protein>
    <recommendedName>
        <fullName evidence="4">Flagellar motor switch protein FliG</fullName>
    </recommendedName>
</protein>
<dbReference type="PANTHER" id="PTHR30534">
    <property type="entry name" value="FLAGELLAR MOTOR SWITCH PROTEIN FLIG"/>
    <property type="match status" value="1"/>
</dbReference>
<dbReference type="GO" id="GO:0006935">
    <property type="term" value="P:chemotaxis"/>
    <property type="evidence" value="ECO:0007669"/>
    <property type="project" value="UniProtKB-KW"/>
</dbReference>
<name>A0A170PBH2_BUCTT</name>
<feature type="domain" description="Flagellar motor switch protein FliG N-terminal" evidence="11">
    <location>
        <begin position="4"/>
        <end position="95"/>
    </location>
</feature>
<evidence type="ECO:0000256" key="4">
    <source>
        <dbReference type="ARBA" id="ARBA00021870"/>
    </source>
</evidence>
<comment type="function">
    <text evidence="10">FliG is one of three proteins (FliG, FliN, FliM) that forms the rotor-mounted switch complex (C ring), located at the base of the basal body. This complex interacts with the CheY and CheZ chemotaxis proteins, in addition to contacting components of the motor that determine the direction of flagellar rotation.</text>
</comment>
<dbReference type="GO" id="GO:0071973">
    <property type="term" value="P:bacterial-type flagellum-dependent cell motility"/>
    <property type="evidence" value="ECO:0007669"/>
    <property type="project" value="InterPro"/>
</dbReference>
<dbReference type="InterPro" id="IPR000090">
    <property type="entry name" value="Flg_Motor_Flig"/>
</dbReference>
<keyword evidence="9" id="KW-0975">Bacterial flagellum</keyword>
<keyword evidence="12" id="KW-0282">Flagellum</keyword>
<evidence type="ECO:0000256" key="2">
    <source>
        <dbReference type="ARBA" id="ARBA00004515"/>
    </source>
</evidence>
<organism evidence="12 13">
    <name type="scientific">Buchnera aphidicola subsp. Tuberolachnus salignus</name>
    <dbReference type="NCBI Taxonomy" id="98804"/>
    <lineage>
        <taxon>Bacteria</taxon>
        <taxon>Pseudomonadati</taxon>
        <taxon>Pseudomonadota</taxon>
        <taxon>Gammaproteobacteria</taxon>
        <taxon>Enterobacterales</taxon>
        <taxon>Erwiniaceae</taxon>
        <taxon>Buchnera</taxon>
    </lineage>
</organism>
<dbReference type="STRING" id="98804.BTSPAZIEG_0044"/>
<evidence type="ECO:0000256" key="10">
    <source>
        <dbReference type="ARBA" id="ARBA00025598"/>
    </source>
</evidence>
<keyword evidence="7" id="KW-0283">Flagellar rotation</keyword>
<evidence type="ECO:0000256" key="8">
    <source>
        <dbReference type="ARBA" id="ARBA00023136"/>
    </source>
</evidence>
<keyword evidence="12" id="KW-0966">Cell projection</keyword>
<dbReference type="AlphaFoldDB" id="A0A170PBH2"/>
<evidence type="ECO:0000259" key="11">
    <source>
        <dbReference type="Pfam" id="PF14842"/>
    </source>
</evidence>
<comment type="subcellular location">
    <subcellularLocation>
        <location evidence="1">Bacterial flagellum basal body</location>
    </subcellularLocation>
    <subcellularLocation>
        <location evidence="2">Cell inner membrane</location>
        <topology evidence="2">Peripheral membrane protein</topology>
        <orientation evidence="2">Cytoplasmic side</orientation>
    </subcellularLocation>
</comment>
<keyword evidence="13" id="KW-1185">Reference proteome</keyword>
<evidence type="ECO:0000256" key="9">
    <source>
        <dbReference type="ARBA" id="ARBA00023143"/>
    </source>
</evidence>
<gene>
    <name evidence="12" type="primary">fliG</name>
    <name evidence="12" type="ORF">BTSPAZIEG_0044</name>
</gene>
<dbReference type="RefSeq" id="WP_075472309.1">
    <property type="nucleotide sequence ID" value="NZ_LN890285.1"/>
</dbReference>
<keyword evidence="12" id="KW-0969">Cilium</keyword>
<dbReference type="PRINTS" id="PR00954">
    <property type="entry name" value="FLGMOTORFLIG"/>
</dbReference>
<dbReference type="EMBL" id="LN890285">
    <property type="protein sequence ID" value="CUR53029.1"/>
    <property type="molecule type" value="Genomic_DNA"/>
</dbReference>
<evidence type="ECO:0000256" key="6">
    <source>
        <dbReference type="ARBA" id="ARBA00022500"/>
    </source>
</evidence>
<reference evidence="13" key="1">
    <citation type="submission" date="2015-10" db="EMBL/GenBank/DDBJ databases">
        <authorList>
            <person name="Manzano-Marin A."/>
            <person name="Manzano-Marin A."/>
        </authorList>
    </citation>
    <scope>NUCLEOTIDE SEQUENCE [LARGE SCALE GENOMIC DNA]</scope>
    <source>
        <strain evidence="13">BTs</strain>
    </source>
</reference>
<dbReference type="InterPro" id="IPR028263">
    <property type="entry name" value="FliG_N"/>
</dbReference>
<dbReference type="GO" id="GO:0009425">
    <property type="term" value="C:bacterial-type flagellum basal body"/>
    <property type="evidence" value="ECO:0007669"/>
    <property type="project" value="UniProtKB-SubCell"/>
</dbReference>
<evidence type="ECO:0000313" key="12">
    <source>
        <dbReference type="EMBL" id="CUR53029.1"/>
    </source>
</evidence>
<keyword evidence="8" id="KW-0472">Membrane</keyword>
<dbReference type="PANTHER" id="PTHR30534:SF0">
    <property type="entry name" value="FLAGELLAR MOTOR SWITCH PROTEIN FLIG"/>
    <property type="match status" value="1"/>
</dbReference>
<dbReference type="SUPFAM" id="SSF48029">
    <property type="entry name" value="FliG"/>
    <property type="match status" value="2"/>
</dbReference>
<evidence type="ECO:0000256" key="5">
    <source>
        <dbReference type="ARBA" id="ARBA00022475"/>
    </source>
</evidence>
<keyword evidence="6" id="KW-0145">Chemotaxis</keyword>
<keyword evidence="5" id="KW-1003">Cell membrane</keyword>
<dbReference type="InterPro" id="IPR011002">
    <property type="entry name" value="FliG_a-hlx"/>
</dbReference>
<evidence type="ECO:0000313" key="13">
    <source>
        <dbReference type="Proteomes" id="UP000243633"/>
    </source>
</evidence>
<dbReference type="GO" id="GO:0003774">
    <property type="term" value="F:cytoskeletal motor activity"/>
    <property type="evidence" value="ECO:0007669"/>
    <property type="project" value="InterPro"/>
</dbReference>
<accession>A0A170PBH2</accession>
<dbReference type="PATRIC" id="fig|98804.3.peg.37"/>
<evidence type="ECO:0000256" key="7">
    <source>
        <dbReference type="ARBA" id="ARBA00022779"/>
    </source>
</evidence>
<evidence type="ECO:0000256" key="1">
    <source>
        <dbReference type="ARBA" id="ARBA00004117"/>
    </source>
</evidence>
<dbReference type="Proteomes" id="UP000243633">
    <property type="component" value="Chromosome 1"/>
</dbReference>
<comment type="similarity">
    <text evidence="3">Belongs to the FliG family.</text>
</comment>
<dbReference type="Gene3D" id="1.10.220.30">
    <property type="match status" value="2"/>
</dbReference>